<dbReference type="GO" id="GO:0043335">
    <property type="term" value="P:protein unfolding"/>
    <property type="evidence" value="ECO:0007669"/>
    <property type="project" value="TreeGrafter"/>
</dbReference>
<name>A0A921IWJ0_9ACTN</name>
<proteinExistence type="inferred from homology"/>
<dbReference type="Pfam" id="PF05698">
    <property type="entry name" value="Trigger_C"/>
    <property type="match status" value="1"/>
</dbReference>
<dbReference type="InterPro" id="IPR008880">
    <property type="entry name" value="Trigger_fac_C"/>
</dbReference>
<dbReference type="GO" id="GO:0003755">
    <property type="term" value="F:peptidyl-prolyl cis-trans isomerase activity"/>
    <property type="evidence" value="ECO:0007669"/>
    <property type="project" value="UniProtKB-UniRule"/>
</dbReference>
<dbReference type="AlphaFoldDB" id="A0A921IWJ0"/>
<dbReference type="Gene3D" id="3.10.50.40">
    <property type="match status" value="1"/>
</dbReference>
<keyword evidence="5 11" id="KW-0132">Cell division</keyword>
<evidence type="ECO:0000256" key="7">
    <source>
        <dbReference type="ARBA" id="ARBA00023186"/>
    </source>
</evidence>
<keyword evidence="6 11" id="KW-0697">Rotamase</keyword>
<reference evidence="14" key="2">
    <citation type="submission" date="2021-09" db="EMBL/GenBank/DDBJ databases">
        <authorList>
            <person name="Gilroy R."/>
        </authorList>
    </citation>
    <scope>NUCLEOTIDE SEQUENCE</scope>
    <source>
        <strain evidence="14">ChiHjej13B12-9602</strain>
    </source>
</reference>
<evidence type="ECO:0000256" key="4">
    <source>
        <dbReference type="ARBA" id="ARBA00016902"/>
    </source>
</evidence>
<dbReference type="GO" id="GO:0044183">
    <property type="term" value="F:protein folding chaperone"/>
    <property type="evidence" value="ECO:0007669"/>
    <property type="project" value="TreeGrafter"/>
</dbReference>
<evidence type="ECO:0000256" key="5">
    <source>
        <dbReference type="ARBA" id="ARBA00022618"/>
    </source>
</evidence>
<dbReference type="InterPro" id="IPR005215">
    <property type="entry name" value="Trig_fac"/>
</dbReference>
<dbReference type="RefSeq" id="WP_273190452.1">
    <property type="nucleotide sequence ID" value="NZ_DYUZ01000029.1"/>
</dbReference>
<dbReference type="Gene3D" id="1.10.3120.10">
    <property type="entry name" value="Trigger factor, C-terminal domain"/>
    <property type="match status" value="1"/>
</dbReference>
<comment type="caution">
    <text evidence="14">The sequence shown here is derived from an EMBL/GenBank/DDBJ whole genome shotgun (WGS) entry which is preliminary data.</text>
</comment>
<evidence type="ECO:0000256" key="1">
    <source>
        <dbReference type="ARBA" id="ARBA00000971"/>
    </source>
</evidence>
<evidence type="ECO:0000256" key="3">
    <source>
        <dbReference type="ARBA" id="ARBA00013194"/>
    </source>
</evidence>
<dbReference type="GO" id="GO:0005737">
    <property type="term" value="C:cytoplasm"/>
    <property type="evidence" value="ECO:0007669"/>
    <property type="project" value="UniProtKB-SubCell"/>
</dbReference>
<dbReference type="GO" id="GO:0051083">
    <property type="term" value="P:'de novo' cotranslational protein folding"/>
    <property type="evidence" value="ECO:0007669"/>
    <property type="project" value="TreeGrafter"/>
</dbReference>
<keyword evidence="9 11" id="KW-0131">Cell cycle</keyword>
<dbReference type="GO" id="GO:0043022">
    <property type="term" value="F:ribosome binding"/>
    <property type="evidence" value="ECO:0007669"/>
    <property type="project" value="TreeGrafter"/>
</dbReference>
<dbReference type="InterPro" id="IPR036611">
    <property type="entry name" value="Trigger_fac_ribosome-bd_sf"/>
</dbReference>
<dbReference type="InterPro" id="IPR027304">
    <property type="entry name" value="Trigger_fact/SurA_dom_sf"/>
</dbReference>
<dbReference type="GO" id="GO:0051301">
    <property type="term" value="P:cell division"/>
    <property type="evidence" value="ECO:0007669"/>
    <property type="project" value="UniProtKB-KW"/>
</dbReference>
<accession>A0A921IWJ0</accession>
<dbReference type="SUPFAM" id="SSF54534">
    <property type="entry name" value="FKBP-like"/>
    <property type="match status" value="1"/>
</dbReference>
<comment type="subcellular location">
    <subcellularLocation>
        <location evidence="11">Cytoplasm</location>
    </subcellularLocation>
    <text evidence="11">About half TF is bound to the ribosome near the polypeptide exit tunnel while the other half is free in the cytoplasm.</text>
</comment>
<protein>
    <recommendedName>
        <fullName evidence="4 11">Trigger factor</fullName>
        <shortName evidence="11">TF</shortName>
        <ecNumber evidence="3 11">5.2.1.8</ecNumber>
    </recommendedName>
    <alternativeName>
        <fullName evidence="10 11">PPIase</fullName>
    </alternativeName>
</protein>
<evidence type="ECO:0000313" key="15">
    <source>
        <dbReference type="Proteomes" id="UP000753256"/>
    </source>
</evidence>
<evidence type="ECO:0000259" key="12">
    <source>
        <dbReference type="Pfam" id="PF05697"/>
    </source>
</evidence>
<dbReference type="PANTHER" id="PTHR30560:SF3">
    <property type="entry name" value="TRIGGER FACTOR-LIKE PROTEIN TIG, CHLOROPLASTIC"/>
    <property type="match status" value="1"/>
</dbReference>
<dbReference type="PANTHER" id="PTHR30560">
    <property type="entry name" value="TRIGGER FACTOR CHAPERONE AND PEPTIDYL-PROLYL CIS/TRANS ISOMERASE"/>
    <property type="match status" value="1"/>
</dbReference>
<dbReference type="NCBIfam" id="TIGR00115">
    <property type="entry name" value="tig"/>
    <property type="match status" value="1"/>
</dbReference>
<keyword evidence="8 11" id="KW-0413">Isomerase</keyword>
<dbReference type="Pfam" id="PF05697">
    <property type="entry name" value="Trigger_N"/>
    <property type="match status" value="1"/>
</dbReference>
<dbReference type="SUPFAM" id="SSF109998">
    <property type="entry name" value="Triger factor/SurA peptide-binding domain-like"/>
    <property type="match status" value="1"/>
</dbReference>
<organism evidence="14 15">
    <name type="scientific">Enorma phocaeensis</name>
    <dbReference type="NCBI Taxonomy" id="1871019"/>
    <lineage>
        <taxon>Bacteria</taxon>
        <taxon>Bacillati</taxon>
        <taxon>Actinomycetota</taxon>
        <taxon>Coriobacteriia</taxon>
        <taxon>Coriobacteriales</taxon>
        <taxon>Coriobacteriaceae</taxon>
        <taxon>Enorma</taxon>
    </lineage>
</organism>
<feature type="domain" description="Trigger factor C-terminal" evidence="13">
    <location>
        <begin position="257"/>
        <end position="415"/>
    </location>
</feature>
<evidence type="ECO:0000256" key="11">
    <source>
        <dbReference type="HAMAP-Rule" id="MF_00303"/>
    </source>
</evidence>
<evidence type="ECO:0000256" key="10">
    <source>
        <dbReference type="ARBA" id="ARBA00029986"/>
    </source>
</evidence>
<evidence type="ECO:0000313" key="14">
    <source>
        <dbReference type="EMBL" id="HJG37574.1"/>
    </source>
</evidence>
<evidence type="ECO:0000256" key="6">
    <source>
        <dbReference type="ARBA" id="ARBA00023110"/>
    </source>
</evidence>
<dbReference type="GO" id="GO:0015031">
    <property type="term" value="P:protein transport"/>
    <property type="evidence" value="ECO:0007669"/>
    <property type="project" value="UniProtKB-UniRule"/>
</dbReference>
<dbReference type="PIRSF" id="PIRSF003095">
    <property type="entry name" value="Trigger_factor"/>
    <property type="match status" value="1"/>
</dbReference>
<evidence type="ECO:0000259" key="13">
    <source>
        <dbReference type="Pfam" id="PF05698"/>
    </source>
</evidence>
<evidence type="ECO:0000256" key="9">
    <source>
        <dbReference type="ARBA" id="ARBA00023306"/>
    </source>
</evidence>
<dbReference type="HAMAP" id="MF_00303">
    <property type="entry name" value="Trigger_factor_Tig"/>
    <property type="match status" value="1"/>
</dbReference>
<dbReference type="SUPFAM" id="SSF102735">
    <property type="entry name" value="Trigger factor ribosome-binding domain"/>
    <property type="match status" value="1"/>
</dbReference>
<reference evidence="14" key="1">
    <citation type="journal article" date="2021" name="PeerJ">
        <title>Extensive microbial diversity within the chicken gut microbiome revealed by metagenomics and culture.</title>
        <authorList>
            <person name="Gilroy R."/>
            <person name="Ravi A."/>
            <person name="Getino M."/>
            <person name="Pursley I."/>
            <person name="Horton D.L."/>
            <person name="Alikhan N.F."/>
            <person name="Baker D."/>
            <person name="Gharbi K."/>
            <person name="Hall N."/>
            <person name="Watson M."/>
            <person name="Adriaenssens E.M."/>
            <person name="Foster-Nyarko E."/>
            <person name="Jarju S."/>
            <person name="Secka A."/>
            <person name="Antonio M."/>
            <person name="Oren A."/>
            <person name="Chaudhuri R.R."/>
            <person name="La Ragione R."/>
            <person name="Hildebrand F."/>
            <person name="Pallen M.J."/>
        </authorList>
    </citation>
    <scope>NUCLEOTIDE SEQUENCE</scope>
    <source>
        <strain evidence="14">ChiHjej13B12-9602</strain>
    </source>
</reference>
<comment type="function">
    <text evidence="11">Involved in protein export. Acts as a chaperone by maintaining the newly synthesized protein in an open conformation. Functions as a peptidyl-prolyl cis-trans isomerase.</text>
</comment>
<dbReference type="InterPro" id="IPR008881">
    <property type="entry name" value="Trigger_fac_ribosome-bd_bac"/>
</dbReference>
<feature type="domain" description="Trigger factor ribosome-binding bacterial" evidence="12">
    <location>
        <begin position="1"/>
        <end position="147"/>
    </location>
</feature>
<evidence type="ECO:0000256" key="8">
    <source>
        <dbReference type="ARBA" id="ARBA00023235"/>
    </source>
</evidence>
<comment type="catalytic activity">
    <reaction evidence="1 11">
        <text>[protein]-peptidylproline (omega=180) = [protein]-peptidylproline (omega=0)</text>
        <dbReference type="Rhea" id="RHEA:16237"/>
        <dbReference type="Rhea" id="RHEA-COMP:10747"/>
        <dbReference type="Rhea" id="RHEA-COMP:10748"/>
        <dbReference type="ChEBI" id="CHEBI:83833"/>
        <dbReference type="ChEBI" id="CHEBI:83834"/>
        <dbReference type="EC" id="5.2.1.8"/>
    </reaction>
</comment>
<dbReference type="EC" id="5.2.1.8" evidence="3 11"/>
<comment type="similarity">
    <text evidence="2 11">Belongs to the FKBP-type PPIase family. Tig subfamily.</text>
</comment>
<keyword evidence="11" id="KW-0963">Cytoplasm</keyword>
<gene>
    <name evidence="11 14" type="primary">tig</name>
    <name evidence="14" type="ORF">K8V70_06915</name>
</gene>
<dbReference type="InterPro" id="IPR037041">
    <property type="entry name" value="Trigger_fac_C_sf"/>
</dbReference>
<dbReference type="InterPro" id="IPR046357">
    <property type="entry name" value="PPIase_dom_sf"/>
</dbReference>
<comment type="domain">
    <text evidence="11">Consists of 3 domains; the N-terminus binds the ribosome, the middle domain has PPIase activity, while the C-terminus has intrinsic chaperone activity on its own.</text>
</comment>
<dbReference type="Gene3D" id="3.30.70.1050">
    <property type="entry name" value="Trigger factor ribosome-binding domain"/>
    <property type="match status" value="1"/>
</dbReference>
<evidence type="ECO:0000256" key="2">
    <source>
        <dbReference type="ARBA" id="ARBA00005464"/>
    </source>
</evidence>
<dbReference type="EMBL" id="DYUZ01000029">
    <property type="protein sequence ID" value="HJG37574.1"/>
    <property type="molecule type" value="Genomic_DNA"/>
</dbReference>
<keyword evidence="7 11" id="KW-0143">Chaperone</keyword>
<sequence>MNITASDVENQQLTATVTIPAADVDAAIKQAYRDCAKKYRFPGFRPGKAPRPVIDNMLGKGFAHAQATNDVIAANEAAVLNELDIVPVSDPHYQDDLDMVKDHEDYVYKVDFKLRPSAELSSYDAVSIEMPPAEVTESEIDAQIEMLLGYQARFEDVEDRGIEQDDFVTLAIKDVKNAEDLASESRYVMVGSGSVPEAVDEGIRGMKKDETKEISWTPEGDDTEEKTVEVTVTSLKTRVVPELTDELAKDAFGFDDIAAMRDAVKIEIDQDKKAQLPGLKENRAVAALAERLELEEVDADYAETVFKELGQTFLQNIAARGMNLDQWLQANRITSEQFIADLHHQADDVARESLALDALARHLEIEVTEEDVDKEFENAGVEDAEASKASFIAEGRMPAVRDSIRRSKACDWLVENAQVTEVDQTAKTDEAPEGDAE</sequence>
<dbReference type="Proteomes" id="UP000753256">
    <property type="component" value="Unassembled WGS sequence"/>
</dbReference>